<dbReference type="STRING" id="1118060.GCA_000311845_00720"/>
<evidence type="ECO:0000313" key="2">
    <source>
        <dbReference type="EMBL" id="OUN43501.1"/>
    </source>
</evidence>
<dbReference type="Proteomes" id="UP000196560">
    <property type="component" value="Unassembled WGS sequence"/>
</dbReference>
<proteinExistence type="predicted"/>
<dbReference type="Gene3D" id="1.10.3210.10">
    <property type="entry name" value="Hypothetical protein af1432"/>
    <property type="match status" value="1"/>
</dbReference>
<feature type="domain" description="HD" evidence="1">
    <location>
        <begin position="33"/>
        <end position="140"/>
    </location>
</feature>
<protein>
    <submittedName>
        <fullName evidence="2">HD domain-containing protein</fullName>
    </submittedName>
</protein>
<organism evidence="2 3">
    <name type="scientific">Enorma massiliensis</name>
    <dbReference type="NCBI Taxonomy" id="1472761"/>
    <lineage>
        <taxon>Bacteria</taxon>
        <taxon>Bacillati</taxon>
        <taxon>Actinomycetota</taxon>
        <taxon>Coriobacteriia</taxon>
        <taxon>Coriobacteriales</taxon>
        <taxon>Coriobacteriaceae</taxon>
        <taxon>Enorma</taxon>
    </lineage>
</organism>
<dbReference type="InterPro" id="IPR003607">
    <property type="entry name" value="HD/PDEase_dom"/>
</dbReference>
<dbReference type="SUPFAM" id="SSF109604">
    <property type="entry name" value="HD-domain/PDEase-like"/>
    <property type="match status" value="1"/>
</dbReference>
<sequence>MTRVRAVWEHPAFQRELARLEELERDRPFCRHGIQHLQDTARIMRILNLEQGLGFSREVVYATALLHDVGKAGQYAGGEPHEVAGERLAREILESAPPDTRFAPDDVDQMCLAIRGHRRLRPDASQLERLLFQADKASRACFACPAEVRAACTWPDSKKNLAPLI</sequence>
<dbReference type="EMBL" id="NFHO01000004">
    <property type="protein sequence ID" value="OUN43501.1"/>
    <property type="molecule type" value="Genomic_DNA"/>
</dbReference>
<dbReference type="RefSeq" id="WP_087186286.1">
    <property type="nucleotide sequence ID" value="NZ_JAWQDJ010000001.1"/>
</dbReference>
<dbReference type="SMART" id="SM00471">
    <property type="entry name" value="HDc"/>
    <property type="match status" value="1"/>
</dbReference>
<evidence type="ECO:0000313" key="3">
    <source>
        <dbReference type="Proteomes" id="UP000196560"/>
    </source>
</evidence>
<dbReference type="eggNOG" id="COG1418">
    <property type="taxonomic scope" value="Bacteria"/>
</dbReference>
<dbReference type="AlphaFoldDB" id="A0A1Y3U416"/>
<dbReference type="InterPro" id="IPR006674">
    <property type="entry name" value="HD_domain"/>
</dbReference>
<reference evidence="3" key="1">
    <citation type="submission" date="2017-04" db="EMBL/GenBank/DDBJ databases">
        <title>Function of individual gut microbiota members based on whole genome sequencing of pure cultures obtained from chicken caecum.</title>
        <authorList>
            <person name="Medvecky M."/>
            <person name="Cejkova D."/>
            <person name="Polansky O."/>
            <person name="Karasova D."/>
            <person name="Kubasova T."/>
            <person name="Cizek A."/>
            <person name="Rychlik I."/>
        </authorList>
    </citation>
    <scope>NUCLEOTIDE SEQUENCE [LARGE SCALE GENOMIC DNA]</scope>
    <source>
        <strain evidence="3">An70</strain>
    </source>
</reference>
<name>A0A1Y3U416_9ACTN</name>
<dbReference type="Pfam" id="PF01966">
    <property type="entry name" value="HD"/>
    <property type="match status" value="1"/>
</dbReference>
<comment type="caution">
    <text evidence="2">The sequence shown here is derived from an EMBL/GenBank/DDBJ whole genome shotgun (WGS) entry which is preliminary data.</text>
</comment>
<keyword evidence="3" id="KW-1185">Reference proteome</keyword>
<dbReference type="PROSITE" id="PS51831">
    <property type="entry name" value="HD"/>
    <property type="match status" value="1"/>
</dbReference>
<accession>A0A1Y3U416</accession>
<evidence type="ECO:0000259" key="1">
    <source>
        <dbReference type="PROSITE" id="PS51831"/>
    </source>
</evidence>
<gene>
    <name evidence="2" type="ORF">B5G21_04720</name>
</gene>